<dbReference type="Proteomes" id="UP001155586">
    <property type="component" value="Unassembled WGS sequence"/>
</dbReference>
<evidence type="ECO:0000313" key="2">
    <source>
        <dbReference type="Proteomes" id="UP001155586"/>
    </source>
</evidence>
<gene>
    <name evidence="1" type="ORF">MD483_15765</name>
</gene>
<comment type="caution">
    <text evidence="1">The sequence shown here is derived from an EMBL/GenBank/DDBJ whole genome shotgun (WGS) entry which is preliminary data.</text>
</comment>
<organism evidence="1 2">
    <name type="scientific">Vibrio paucivorans</name>
    <dbReference type="NCBI Taxonomy" id="2829489"/>
    <lineage>
        <taxon>Bacteria</taxon>
        <taxon>Pseudomonadati</taxon>
        <taxon>Pseudomonadota</taxon>
        <taxon>Gammaproteobacteria</taxon>
        <taxon>Vibrionales</taxon>
        <taxon>Vibrionaceae</taxon>
        <taxon>Vibrio</taxon>
    </lineage>
</organism>
<reference evidence="1" key="1">
    <citation type="submission" date="2022-02" db="EMBL/GenBank/DDBJ databases">
        <title>Vibrio sp. nov., a new bacterium isolated from Bohai sea, China.</title>
        <authorList>
            <person name="Yuan Y."/>
        </authorList>
    </citation>
    <scope>NUCLEOTIDE SEQUENCE</scope>
    <source>
        <strain evidence="1">DBSS07</strain>
    </source>
</reference>
<dbReference type="Pfam" id="PF12294">
    <property type="entry name" value="DUF3626"/>
    <property type="match status" value="2"/>
</dbReference>
<dbReference type="AlphaFoldDB" id="A0A9X3HTN0"/>
<sequence length="279" mass="31306">MTLETDICNAVIATMTAKSSGIPQPSLHQVTINFHPDRLTQQGEPLLAAIANDGRLKSQFETGTSNGGLTAYQGGDRWLWEQRVFDGAYDHAPDVLRPKYGALNYLALETGASPRFGSSYFVLQPHTLKRTSYCYPDSFFEPEHFAANEYLTPLIELAHSSNSDALDNYIEAHVHGQLSLTEDVKELVLDPSFQGSEVEDIAQRMELPVRWHAGYRIAVKVVEQNPEYRGKQIVEVAKDIAKDGWLTPYLLGEAVNQNGFDQQDVKKVWHYLARFGYQG</sequence>
<name>A0A9X3HTN0_9VIBR</name>
<dbReference type="EMBL" id="JAKRRX010000103">
    <property type="protein sequence ID" value="MCW8335277.1"/>
    <property type="molecule type" value="Genomic_DNA"/>
</dbReference>
<dbReference type="InterPro" id="IPR022074">
    <property type="entry name" value="DUF3626"/>
</dbReference>
<keyword evidence="2" id="KW-1185">Reference proteome</keyword>
<protein>
    <submittedName>
        <fullName evidence="1">DUF3626 domain-containing protein</fullName>
    </submittedName>
</protein>
<proteinExistence type="predicted"/>
<accession>A0A9X3HTN0</accession>
<evidence type="ECO:0000313" key="1">
    <source>
        <dbReference type="EMBL" id="MCW8335277.1"/>
    </source>
</evidence>